<proteinExistence type="predicted"/>
<accession>A0A5K3G430</accession>
<organism evidence="1">
    <name type="scientific">Mesocestoides corti</name>
    <name type="common">Flatworm</name>
    <dbReference type="NCBI Taxonomy" id="53468"/>
    <lineage>
        <taxon>Eukaryota</taxon>
        <taxon>Metazoa</taxon>
        <taxon>Spiralia</taxon>
        <taxon>Lophotrochozoa</taxon>
        <taxon>Platyhelminthes</taxon>
        <taxon>Cestoda</taxon>
        <taxon>Eucestoda</taxon>
        <taxon>Cyclophyllidea</taxon>
        <taxon>Mesocestoididae</taxon>
        <taxon>Mesocestoides</taxon>
    </lineage>
</organism>
<sequence>MALRIKTDVDYLSPSMKKTGTTEQALLTNHKSEPFVRHQSIRVHHAGCAAHYILLLMRVRLWLAACLPLRPLEHHISRPLYVIA</sequence>
<evidence type="ECO:0000313" key="1">
    <source>
        <dbReference type="WBParaSite" id="MCU_012897-RA"/>
    </source>
</evidence>
<protein>
    <submittedName>
        <fullName evidence="1">Uncharacterized protein</fullName>
    </submittedName>
</protein>
<reference evidence="1" key="1">
    <citation type="submission" date="2019-11" db="UniProtKB">
        <authorList>
            <consortium name="WormBaseParasite"/>
        </authorList>
    </citation>
    <scope>IDENTIFICATION</scope>
</reference>
<name>A0A5K3G430_MESCO</name>
<dbReference type="WBParaSite" id="MCU_012897-RA">
    <property type="protein sequence ID" value="MCU_012897-RA"/>
    <property type="gene ID" value="MCU_012897"/>
</dbReference>
<dbReference type="AlphaFoldDB" id="A0A5K3G430"/>